<protein>
    <submittedName>
        <fullName evidence="1">Uncharacterized protein</fullName>
    </submittedName>
</protein>
<reference evidence="1 2" key="1">
    <citation type="submission" date="2016-10" db="EMBL/GenBank/DDBJ databases">
        <authorList>
            <person name="de Groot N.N."/>
        </authorList>
    </citation>
    <scope>NUCLEOTIDE SEQUENCE [LARGE SCALE GENOMIC DNA]</scope>
    <source>
        <strain evidence="1 2">CGMCC 1.10449</strain>
    </source>
</reference>
<dbReference type="EMBL" id="FNKD01000005">
    <property type="protein sequence ID" value="SDR12650.1"/>
    <property type="molecule type" value="Genomic_DNA"/>
</dbReference>
<keyword evidence="2" id="KW-1185">Reference proteome</keyword>
<evidence type="ECO:0000313" key="1">
    <source>
        <dbReference type="EMBL" id="SDR12650.1"/>
    </source>
</evidence>
<sequence>MGFDYSRFEYELNNIIEGYNLNPKYEFMKLDKCMLFKALLKGIERKEPLGKYIESNITYHPGEIPYSTYASAFVSYALEQIEKDFFDHYKDLKL</sequence>
<gene>
    <name evidence="1" type="ORF">SAMN05216231_3729</name>
</gene>
<name>A0A1H1GHG4_9BACI</name>
<accession>A0A1H1GHG4</accession>
<organism evidence="1 2">
    <name type="scientific">Virgibacillus salinus</name>
    <dbReference type="NCBI Taxonomy" id="553311"/>
    <lineage>
        <taxon>Bacteria</taxon>
        <taxon>Bacillati</taxon>
        <taxon>Bacillota</taxon>
        <taxon>Bacilli</taxon>
        <taxon>Bacillales</taxon>
        <taxon>Bacillaceae</taxon>
        <taxon>Virgibacillus</taxon>
    </lineage>
</organism>
<dbReference type="AlphaFoldDB" id="A0A1H1GHG4"/>
<dbReference type="RefSeq" id="WP_254788814.1">
    <property type="nucleotide sequence ID" value="NZ_FNKD01000005.1"/>
</dbReference>
<proteinExistence type="predicted"/>
<dbReference type="Proteomes" id="UP000199444">
    <property type="component" value="Unassembled WGS sequence"/>
</dbReference>
<evidence type="ECO:0000313" key="2">
    <source>
        <dbReference type="Proteomes" id="UP000199444"/>
    </source>
</evidence>